<name>A0A1Y1LTD0_PHOPY</name>
<proteinExistence type="predicted"/>
<evidence type="ECO:0000256" key="1">
    <source>
        <dbReference type="ARBA" id="ARBA00022723"/>
    </source>
</evidence>
<dbReference type="AlphaFoldDB" id="A0A1Y1LTD0"/>
<keyword evidence="3" id="KW-0862">Zinc</keyword>
<feature type="domain" description="THAP-type" evidence="6">
    <location>
        <begin position="1"/>
        <end position="91"/>
    </location>
</feature>
<dbReference type="GO" id="GO:0008270">
    <property type="term" value="F:zinc ion binding"/>
    <property type="evidence" value="ECO:0007669"/>
    <property type="project" value="UniProtKB-KW"/>
</dbReference>
<evidence type="ECO:0000259" key="6">
    <source>
        <dbReference type="PROSITE" id="PS50950"/>
    </source>
</evidence>
<protein>
    <recommendedName>
        <fullName evidence="6">THAP-type domain-containing protein</fullName>
    </recommendedName>
</protein>
<dbReference type="InterPro" id="IPR006612">
    <property type="entry name" value="THAP_Znf"/>
</dbReference>
<evidence type="ECO:0000256" key="5">
    <source>
        <dbReference type="PROSITE-ProRule" id="PRU00309"/>
    </source>
</evidence>
<dbReference type="SMART" id="SM00980">
    <property type="entry name" value="THAP"/>
    <property type="match status" value="1"/>
</dbReference>
<evidence type="ECO:0000256" key="4">
    <source>
        <dbReference type="ARBA" id="ARBA00023125"/>
    </source>
</evidence>
<dbReference type="GO" id="GO:0003677">
    <property type="term" value="F:DNA binding"/>
    <property type="evidence" value="ECO:0007669"/>
    <property type="project" value="UniProtKB-UniRule"/>
</dbReference>
<evidence type="ECO:0000313" key="7">
    <source>
        <dbReference type="EMBL" id="JAV75550.1"/>
    </source>
</evidence>
<dbReference type="EMBL" id="GEZM01050564">
    <property type="protein sequence ID" value="JAV75550.1"/>
    <property type="molecule type" value="Transcribed_RNA"/>
</dbReference>
<keyword evidence="1" id="KW-0479">Metal-binding</keyword>
<evidence type="ECO:0000256" key="3">
    <source>
        <dbReference type="ARBA" id="ARBA00022833"/>
    </source>
</evidence>
<sequence length="163" mass="18982">MYGAQNKWCFVPCCTSTSVSTPNKIFISVPLEYSRRRNWFKAARRDMPKSKSTFYCCEDHFNLEEDIENFVRYKLMGGKIILKQTVVPHRFDCQPDKKRASNVPVRTLPVKRARKQLVDEAIAESEKRQQNLPLLVDEAITESYKIQQNLPFTNVEEPVPVLL</sequence>
<organism evidence="7">
    <name type="scientific">Photinus pyralis</name>
    <name type="common">Common eastern firefly</name>
    <name type="synonym">Lampyris pyralis</name>
    <dbReference type="NCBI Taxonomy" id="7054"/>
    <lineage>
        <taxon>Eukaryota</taxon>
        <taxon>Metazoa</taxon>
        <taxon>Ecdysozoa</taxon>
        <taxon>Arthropoda</taxon>
        <taxon>Hexapoda</taxon>
        <taxon>Insecta</taxon>
        <taxon>Pterygota</taxon>
        <taxon>Neoptera</taxon>
        <taxon>Endopterygota</taxon>
        <taxon>Coleoptera</taxon>
        <taxon>Polyphaga</taxon>
        <taxon>Elateriformia</taxon>
        <taxon>Elateroidea</taxon>
        <taxon>Lampyridae</taxon>
        <taxon>Lampyrinae</taxon>
        <taxon>Photinus</taxon>
    </lineage>
</organism>
<dbReference type="SUPFAM" id="SSF57716">
    <property type="entry name" value="Glucocorticoid receptor-like (DNA-binding domain)"/>
    <property type="match status" value="1"/>
</dbReference>
<keyword evidence="4 5" id="KW-0238">DNA-binding</keyword>
<accession>A0A1Y1LTD0</accession>
<reference evidence="7" key="1">
    <citation type="journal article" date="2016" name="Sci. Rep.">
        <title>Molecular characterization of firefly nuptial gifts: a multi-omics approach sheds light on postcopulatory sexual selection.</title>
        <authorList>
            <person name="Al-Wathiqui N."/>
            <person name="Fallon T.R."/>
            <person name="South A."/>
            <person name="Weng J.K."/>
            <person name="Lewis S.M."/>
        </authorList>
    </citation>
    <scope>NUCLEOTIDE SEQUENCE</scope>
</reference>
<keyword evidence="2 5" id="KW-0863">Zinc-finger</keyword>
<dbReference type="PROSITE" id="PS50950">
    <property type="entry name" value="ZF_THAP"/>
    <property type="match status" value="1"/>
</dbReference>
<evidence type="ECO:0000256" key="2">
    <source>
        <dbReference type="ARBA" id="ARBA00022771"/>
    </source>
</evidence>
<dbReference type="Pfam" id="PF05485">
    <property type="entry name" value="THAP"/>
    <property type="match status" value="1"/>
</dbReference>